<dbReference type="Pfam" id="PF13614">
    <property type="entry name" value="AAA_31"/>
    <property type="match status" value="1"/>
</dbReference>
<dbReference type="InterPro" id="IPR050678">
    <property type="entry name" value="DNA_Partitioning_ATPase"/>
</dbReference>
<accession>A0A378PN52</accession>
<reference evidence="2 3" key="1">
    <citation type="submission" date="2018-06" db="EMBL/GenBank/DDBJ databases">
        <authorList>
            <consortium name="Pathogen Informatics"/>
            <person name="Doyle S."/>
        </authorList>
    </citation>
    <scope>NUCLEOTIDE SEQUENCE [LARGE SCALE GENOMIC DNA]</scope>
    <source>
        <strain evidence="2 3">NCTC9426</strain>
    </source>
</reference>
<evidence type="ECO:0000313" key="2">
    <source>
        <dbReference type="EMBL" id="STY88572.1"/>
    </source>
</evidence>
<protein>
    <submittedName>
        <fullName evidence="2">Sporulation initiation inhibitor protein soj</fullName>
    </submittedName>
</protein>
<proteinExistence type="predicted"/>
<evidence type="ECO:0000259" key="1">
    <source>
        <dbReference type="Pfam" id="PF13614"/>
    </source>
</evidence>
<dbReference type="InterPro" id="IPR027417">
    <property type="entry name" value="P-loop_NTPase"/>
</dbReference>
<dbReference type="InterPro" id="IPR025669">
    <property type="entry name" value="AAA_dom"/>
</dbReference>
<dbReference type="AlphaFoldDB" id="A0A378PN52"/>
<dbReference type="Proteomes" id="UP000254133">
    <property type="component" value="Unassembled WGS sequence"/>
</dbReference>
<organism evidence="2 3">
    <name type="scientific">Moraxella bovis</name>
    <dbReference type="NCBI Taxonomy" id="476"/>
    <lineage>
        <taxon>Bacteria</taxon>
        <taxon>Pseudomonadati</taxon>
        <taxon>Pseudomonadota</taxon>
        <taxon>Gammaproteobacteria</taxon>
        <taxon>Moraxellales</taxon>
        <taxon>Moraxellaceae</taxon>
        <taxon>Moraxella</taxon>
    </lineage>
</organism>
<dbReference type="PANTHER" id="PTHR13696:SF52">
    <property type="entry name" value="PARA FAMILY PROTEIN CT_582"/>
    <property type="match status" value="1"/>
</dbReference>
<evidence type="ECO:0000313" key="3">
    <source>
        <dbReference type="Proteomes" id="UP000254133"/>
    </source>
</evidence>
<dbReference type="PANTHER" id="PTHR13696">
    <property type="entry name" value="P-LOOP CONTAINING NUCLEOSIDE TRIPHOSPHATE HYDROLASE"/>
    <property type="match status" value="1"/>
</dbReference>
<dbReference type="CDD" id="cd02042">
    <property type="entry name" value="ParAB_family"/>
    <property type="match status" value="1"/>
</dbReference>
<gene>
    <name evidence="2" type="primary">soj_1</name>
    <name evidence="2" type="ORF">NCTC9426_00010</name>
</gene>
<sequence>MTKIIAVANHKGGCGKTATVVHLAAEMAHIGLNVLVIDLDSQGNASTHIGTAHPSLLPVRW</sequence>
<dbReference type="SUPFAM" id="SSF52540">
    <property type="entry name" value="P-loop containing nucleoside triphosphate hydrolases"/>
    <property type="match status" value="1"/>
</dbReference>
<feature type="domain" description="AAA" evidence="1">
    <location>
        <begin position="2"/>
        <end position="52"/>
    </location>
</feature>
<dbReference type="Gene3D" id="3.40.50.300">
    <property type="entry name" value="P-loop containing nucleotide triphosphate hydrolases"/>
    <property type="match status" value="1"/>
</dbReference>
<dbReference type="EMBL" id="UGPZ01000001">
    <property type="protein sequence ID" value="STY88572.1"/>
    <property type="molecule type" value="Genomic_DNA"/>
</dbReference>
<name>A0A378PN52_MORBO</name>